<evidence type="ECO:0000256" key="2">
    <source>
        <dbReference type="ARBA" id="ARBA00022448"/>
    </source>
</evidence>
<accession>A0A2P8E3R1</accession>
<comment type="similarity">
    <text evidence="9">Belongs to the binding-protein-dependent transport system permease family. LivHM subfamily.</text>
</comment>
<comment type="caution">
    <text evidence="12">The sequence shown here is derived from an EMBL/GenBank/DDBJ whole genome shotgun (WGS) entry which is preliminary data.</text>
</comment>
<dbReference type="Gene3D" id="2.60.40.10">
    <property type="entry name" value="Immunoglobulins"/>
    <property type="match status" value="1"/>
</dbReference>
<evidence type="ECO:0000256" key="8">
    <source>
        <dbReference type="ARBA" id="ARBA00023136"/>
    </source>
</evidence>
<evidence type="ECO:0000256" key="4">
    <source>
        <dbReference type="ARBA" id="ARBA00022519"/>
    </source>
</evidence>
<keyword evidence="7 11" id="KW-1133">Transmembrane helix</keyword>
<reference evidence="12 13" key="1">
    <citation type="submission" date="2018-03" db="EMBL/GenBank/DDBJ databases">
        <title>Genomic Encyclopedia of Archaeal and Bacterial Type Strains, Phase II (KMG-II): from individual species to whole genera.</title>
        <authorList>
            <person name="Goeker M."/>
        </authorList>
    </citation>
    <scope>NUCLEOTIDE SEQUENCE [LARGE SCALE GENOMIC DNA]</scope>
    <source>
        <strain evidence="12 13">DSM 45211</strain>
    </source>
</reference>
<evidence type="ECO:0000256" key="5">
    <source>
        <dbReference type="ARBA" id="ARBA00022692"/>
    </source>
</evidence>
<dbReference type="Pfam" id="PF02653">
    <property type="entry name" value="BPD_transp_2"/>
    <property type="match status" value="1"/>
</dbReference>
<keyword evidence="4" id="KW-0997">Cell inner membrane</keyword>
<evidence type="ECO:0000313" key="12">
    <source>
        <dbReference type="EMBL" id="PSL04086.1"/>
    </source>
</evidence>
<keyword evidence="6" id="KW-0029">Amino-acid transport</keyword>
<feature type="transmembrane region" description="Helical" evidence="11">
    <location>
        <begin position="229"/>
        <end position="251"/>
    </location>
</feature>
<dbReference type="GO" id="GO:1903806">
    <property type="term" value="P:L-isoleucine import across plasma membrane"/>
    <property type="evidence" value="ECO:0007669"/>
    <property type="project" value="TreeGrafter"/>
</dbReference>
<dbReference type="InterPro" id="IPR013783">
    <property type="entry name" value="Ig-like_fold"/>
</dbReference>
<dbReference type="GO" id="GO:0015192">
    <property type="term" value="F:L-phenylalanine transmembrane transporter activity"/>
    <property type="evidence" value="ECO:0007669"/>
    <property type="project" value="TreeGrafter"/>
</dbReference>
<keyword evidence="8 11" id="KW-0472">Membrane</keyword>
<dbReference type="InterPro" id="IPR001851">
    <property type="entry name" value="ABC_transp_permease"/>
</dbReference>
<sequence length="463" mass="48948">MGAKRVLFGQRIRLLLSPRDARHAAGHRYRAWSVVLGLVIVLTTMLAPAAVAVETPSPGDDATQGGEQATEQGVTGTLRDDESEPVEGVTIVVTDASGAEVAEAETDSSGQWEAMVPTGGTYTVELDTGTLPEGVELRDPENNPLEVQVPEGRTRPVIFQLGEGEADRAQAQAIARAVANGLKFGLIIAMAGVGLSLIFGTTGLINFAHGELVALGAMLTWYFNVDDPQIQLIGAAAIGIALTAAFGAGLERGIFLPLRRRRFGLFQLVIITIGISLLIRHLLLLFFGGSPRTYSDYVGQEALHFGPVSLTPRDIVIMCLSVLILVAFATMLQRSRTGKAIRAVADNPALASASGIDVDRVTLVVWTLGAALAASGGVLFGSAVAVDWFMGFRLLLLMFAAVILGGIGTAYGAMAGGLVIGLVTELSVLWFPSELKYMWALLALIVVLLVRPRGILGQRERIG</sequence>
<feature type="transmembrane region" description="Helical" evidence="11">
    <location>
        <begin position="263"/>
        <end position="287"/>
    </location>
</feature>
<feature type="compositionally biased region" description="Polar residues" evidence="10">
    <location>
        <begin position="65"/>
        <end position="75"/>
    </location>
</feature>
<dbReference type="AlphaFoldDB" id="A0A2P8E3R1"/>
<evidence type="ECO:0000256" key="9">
    <source>
        <dbReference type="ARBA" id="ARBA00037998"/>
    </source>
</evidence>
<gene>
    <name evidence="12" type="ORF">CLV30_10688</name>
</gene>
<organism evidence="12 13">
    <name type="scientific">Haloactinopolyspora alba</name>
    <dbReference type="NCBI Taxonomy" id="648780"/>
    <lineage>
        <taxon>Bacteria</taxon>
        <taxon>Bacillati</taxon>
        <taxon>Actinomycetota</taxon>
        <taxon>Actinomycetes</taxon>
        <taxon>Jiangellales</taxon>
        <taxon>Jiangellaceae</taxon>
        <taxon>Haloactinopolyspora</taxon>
    </lineage>
</organism>
<feature type="transmembrane region" description="Helical" evidence="11">
    <location>
        <begin position="315"/>
        <end position="332"/>
    </location>
</feature>
<evidence type="ECO:0000256" key="11">
    <source>
        <dbReference type="SAM" id="Phobius"/>
    </source>
</evidence>
<dbReference type="GO" id="GO:0005975">
    <property type="term" value="P:carbohydrate metabolic process"/>
    <property type="evidence" value="ECO:0007669"/>
    <property type="project" value="UniProtKB-ARBA"/>
</dbReference>
<dbReference type="PANTHER" id="PTHR11795">
    <property type="entry name" value="BRANCHED-CHAIN AMINO ACID TRANSPORT SYSTEM PERMEASE PROTEIN LIVH"/>
    <property type="match status" value="1"/>
</dbReference>
<keyword evidence="5 11" id="KW-0812">Transmembrane</keyword>
<dbReference type="CDD" id="cd06582">
    <property type="entry name" value="TM_PBP1_LivH_like"/>
    <property type="match status" value="1"/>
</dbReference>
<keyword evidence="13" id="KW-1185">Reference proteome</keyword>
<evidence type="ECO:0000313" key="13">
    <source>
        <dbReference type="Proteomes" id="UP000243528"/>
    </source>
</evidence>
<keyword evidence="3" id="KW-1003">Cell membrane</keyword>
<dbReference type="GO" id="GO:0015808">
    <property type="term" value="P:L-alanine transport"/>
    <property type="evidence" value="ECO:0007669"/>
    <property type="project" value="TreeGrafter"/>
</dbReference>
<dbReference type="GO" id="GO:0015190">
    <property type="term" value="F:L-leucine transmembrane transporter activity"/>
    <property type="evidence" value="ECO:0007669"/>
    <property type="project" value="TreeGrafter"/>
</dbReference>
<keyword evidence="2" id="KW-0813">Transport</keyword>
<dbReference type="EMBL" id="PYGE01000006">
    <property type="protein sequence ID" value="PSL04086.1"/>
    <property type="molecule type" value="Genomic_DNA"/>
</dbReference>
<dbReference type="Pfam" id="PF13620">
    <property type="entry name" value="CarboxypepD_reg"/>
    <property type="match status" value="1"/>
</dbReference>
<dbReference type="GO" id="GO:0015188">
    <property type="term" value="F:L-isoleucine transmembrane transporter activity"/>
    <property type="evidence" value="ECO:0007669"/>
    <property type="project" value="TreeGrafter"/>
</dbReference>
<proteinExistence type="inferred from homology"/>
<name>A0A2P8E3R1_9ACTN</name>
<feature type="transmembrane region" description="Helical" evidence="11">
    <location>
        <begin position="184"/>
        <end position="209"/>
    </location>
</feature>
<dbReference type="GO" id="GO:0005304">
    <property type="term" value="F:L-valine transmembrane transporter activity"/>
    <property type="evidence" value="ECO:0007669"/>
    <property type="project" value="TreeGrafter"/>
</dbReference>
<dbReference type="GO" id="GO:0042941">
    <property type="term" value="P:D-alanine transmembrane transport"/>
    <property type="evidence" value="ECO:0007669"/>
    <property type="project" value="TreeGrafter"/>
</dbReference>
<dbReference type="InterPro" id="IPR008969">
    <property type="entry name" value="CarboxyPept-like_regulatory"/>
</dbReference>
<dbReference type="InterPro" id="IPR052157">
    <property type="entry name" value="BCAA_transport_permease"/>
</dbReference>
<dbReference type="PANTHER" id="PTHR11795:SF371">
    <property type="entry name" value="HIGH-AFFINITY BRANCHED-CHAIN AMINO ACID TRANSPORT SYSTEM PERMEASE PROTEIN LIVH"/>
    <property type="match status" value="1"/>
</dbReference>
<evidence type="ECO:0000256" key="6">
    <source>
        <dbReference type="ARBA" id="ARBA00022970"/>
    </source>
</evidence>
<feature type="transmembrane region" description="Helical" evidence="11">
    <location>
        <begin position="31"/>
        <end position="53"/>
    </location>
</feature>
<evidence type="ECO:0000256" key="10">
    <source>
        <dbReference type="SAM" id="MobiDB-lite"/>
    </source>
</evidence>
<feature type="region of interest" description="Disordered" evidence="10">
    <location>
        <begin position="55"/>
        <end position="84"/>
    </location>
</feature>
<dbReference type="Proteomes" id="UP000243528">
    <property type="component" value="Unassembled WGS sequence"/>
</dbReference>
<dbReference type="SUPFAM" id="SSF49464">
    <property type="entry name" value="Carboxypeptidase regulatory domain-like"/>
    <property type="match status" value="1"/>
</dbReference>
<evidence type="ECO:0000256" key="7">
    <source>
        <dbReference type="ARBA" id="ARBA00022989"/>
    </source>
</evidence>
<feature type="transmembrane region" description="Helical" evidence="11">
    <location>
        <begin position="437"/>
        <end position="456"/>
    </location>
</feature>
<protein>
    <submittedName>
        <fullName evidence="12">Branched-chain amino acid transport system permease protein</fullName>
    </submittedName>
</protein>
<evidence type="ECO:0000256" key="1">
    <source>
        <dbReference type="ARBA" id="ARBA00004651"/>
    </source>
</evidence>
<evidence type="ECO:0000256" key="3">
    <source>
        <dbReference type="ARBA" id="ARBA00022475"/>
    </source>
</evidence>
<dbReference type="GO" id="GO:0005886">
    <property type="term" value="C:plasma membrane"/>
    <property type="evidence" value="ECO:0007669"/>
    <property type="project" value="UniProtKB-SubCell"/>
</dbReference>
<comment type="subcellular location">
    <subcellularLocation>
        <location evidence="1">Cell membrane</location>
        <topology evidence="1">Multi-pass membrane protein</topology>
    </subcellularLocation>
</comment>
<feature type="transmembrane region" description="Helical" evidence="11">
    <location>
        <begin position="363"/>
        <end position="382"/>
    </location>
</feature>